<dbReference type="Gene3D" id="2.60.120.330">
    <property type="entry name" value="B-lactam Antibiotic, Isopenicillin N Synthase, Chain"/>
    <property type="match status" value="1"/>
</dbReference>
<dbReference type="Proteomes" id="UP000077875">
    <property type="component" value="Chromosome"/>
</dbReference>
<organism evidence="6 7">
    <name type="scientific">Halotalea alkalilenta</name>
    <dbReference type="NCBI Taxonomy" id="376489"/>
    <lineage>
        <taxon>Bacteria</taxon>
        <taxon>Pseudomonadati</taxon>
        <taxon>Pseudomonadota</taxon>
        <taxon>Gammaproteobacteria</taxon>
        <taxon>Oceanospirillales</taxon>
        <taxon>Halomonadaceae</taxon>
        <taxon>Halotalea</taxon>
    </lineage>
</organism>
<comment type="similarity">
    <text evidence="1">Belongs to the aspartyl/asparaginyl beta-hydroxylase family.</text>
</comment>
<name>A0A172YGX3_9GAMM</name>
<evidence type="ECO:0000256" key="1">
    <source>
        <dbReference type="ARBA" id="ARBA00007730"/>
    </source>
</evidence>
<keyword evidence="3" id="KW-0560">Oxidoreductase</keyword>
<dbReference type="NCBIfam" id="NF033391">
    <property type="entry name" value="lipid_A_LpxO"/>
    <property type="match status" value="1"/>
</dbReference>
<dbReference type="RefSeq" id="WP_064123397.1">
    <property type="nucleotide sequence ID" value="NZ_CP015243.1"/>
</dbReference>
<evidence type="ECO:0000313" key="7">
    <source>
        <dbReference type="Proteomes" id="UP000077875"/>
    </source>
</evidence>
<keyword evidence="2" id="KW-0223">Dioxygenase</keyword>
<sequence>MIKWTLVGLVLAYIAFSIIYVHYRGKKRHRMTRQLSDHSTFMAPINTFMYLFSRLPDRPYHREQDFPELEALTSRWQEIRAEAEALENHIKGSDKRDDAGFNSFFRRGWKRFYLKWYGESHASAEALCPKTTEILAGIPSIKAAMFAELPVGSKLMKHRDPYAGSIRYHLGLRTPNDDRCFIDVDGIPYSWRDGEAVLFDETYIHYAENGSESNRLILFCDVERPMKYRWAAAVNHWFSRKVMAAAASPNDDNDRTGGLNRAFKYLYAIRGKGKQLKQFNQPLYQLVKWTVFLFIPALLLFLIWLI</sequence>
<feature type="transmembrane region" description="Helical" evidence="4">
    <location>
        <begin position="6"/>
        <end position="23"/>
    </location>
</feature>
<gene>
    <name evidence="6" type="ORF">A5892_14460</name>
</gene>
<accession>A0A172YGX3</accession>
<dbReference type="AlphaFoldDB" id="A0A172YGX3"/>
<dbReference type="EMBL" id="CP015243">
    <property type="protein sequence ID" value="ANF58528.1"/>
    <property type="molecule type" value="Genomic_DNA"/>
</dbReference>
<dbReference type="GO" id="GO:0051213">
    <property type="term" value="F:dioxygenase activity"/>
    <property type="evidence" value="ECO:0007669"/>
    <property type="project" value="UniProtKB-KW"/>
</dbReference>
<feature type="transmembrane region" description="Helical" evidence="4">
    <location>
        <begin position="286"/>
        <end position="305"/>
    </location>
</feature>
<keyword evidence="4" id="KW-0812">Transmembrane</keyword>
<evidence type="ECO:0000313" key="6">
    <source>
        <dbReference type="EMBL" id="ANF58528.1"/>
    </source>
</evidence>
<evidence type="ECO:0000256" key="3">
    <source>
        <dbReference type="ARBA" id="ARBA00023002"/>
    </source>
</evidence>
<keyword evidence="4" id="KW-1133">Transmembrane helix</keyword>
<dbReference type="Pfam" id="PF05118">
    <property type="entry name" value="Asp_Arg_Hydrox"/>
    <property type="match status" value="1"/>
</dbReference>
<dbReference type="InterPro" id="IPR047694">
    <property type="entry name" value="Lipid_A_LpxO-like"/>
</dbReference>
<feature type="domain" description="Aspartyl/asparaginy/proline hydroxylase" evidence="5">
    <location>
        <begin position="74"/>
        <end position="225"/>
    </location>
</feature>
<reference evidence="6 7" key="1">
    <citation type="submission" date="2016-04" db="EMBL/GenBank/DDBJ databases">
        <title>Complete Genome Sequence of Halotalea alkalilenta IHB B 13600.</title>
        <authorList>
            <person name="Swarnkar M.K."/>
            <person name="Sharma A."/>
            <person name="Kaushal K."/>
            <person name="Soni R."/>
            <person name="Rana S."/>
            <person name="Singh A.K."/>
            <person name="Gulati A."/>
        </authorList>
    </citation>
    <scope>NUCLEOTIDE SEQUENCE [LARGE SCALE GENOMIC DNA]</scope>
    <source>
        <strain evidence="6 7">IHB B 13600</strain>
    </source>
</reference>
<keyword evidence="4" id="KW-0472">Membrane</keyword>
<dbReference type="STRING" id="376489.A5892_14460"/>
<dbReference type="PANTHER" id="PTHR46332:SF5">
    <property type="entry name" value="ASPARTATE BETA-HYDROXYLASE DOMAIN CONTAINING 2"/>
    <property type="match status" value="1"/>
</dbReference>
<dbReference type="KEGG" id="haa:A5892_14460"/>
<dbReference type="SUPFAM" id="SSF51197">
    <property type="entry name" value="Clavaminate synthase-like"/>
    <property type="match status" value="1"/>
</dbReference>
<evidence type="ECO:0000259" key="5">
    <source>
        <dbReference type="Pfam" id="PF05118"/>
    </source>
</evidence>
<proteinExistence type="inferred from homology"/>
<dbReference type="InterPro" id="IPR027443">
    <property type="entry name" value="IPNS-like_sf"/>
</dbReference>
<dbReference type="InterPro" id="IPR007803">
    <property type="entry name" value="Asp/Arg/Pro-Hydrxlase"/>
</dbReference>
<keyword evidence="7" id="KW-1185">Reference proteome</keyword>
<protein>
    <submittedName>
        <fullName evidence="6">Aspartyl beta-hydroxylase</fullName>
    </submittedName>
</protein>
<dbReference type="PANTHER" id="PTHR46332">
    <property type="entry name" value="ASPARTATE BETA-HYDROXYLASE DOMAIN-CONTAINING PROTEIN 2"/>
    <property type="match status" value="1"/>
</dbReference>
<evidence type="ECO:0000256" key="2">
    <source>
        <dbReference type="ARBA" id="ARBA00022964"/>
    </source>
</evidence>
<evidence type="ECO:0000256" key="4">
    <source>
        <dbReference type="SAM" id="Phobius"/>
    </source>
</evidence>
<dbReference type="InterPro" id="IPR051821">
    <property type="entry name" value="Asp/Asn_beta-hydroxylase"/>
</dbReference>